<accession>A0A9D0Z3M2</accession>
<protein>
    <submittedName>
        <fullName evidence="2">ECF transporter S component</fullName>
    </submittedName>
</protein>
<sequence length="189" mass="19672">MANKKTIWITRTGVLLALLLALQWVTLGTKAFAGQYITGSLVNCVLAVSALTACLSSGLVIALLSPIFAYLLGIAPQLVVVPAIMAGNCALVLVLWAVGRGNAPLWRKAVAVVLAAVCKFVVLYLLVVEVICGVGAGFLLGKQVFGAPVLLQPMIQALPLTFSWPQLITALIGGTLGVLVNRILGKAKA</sequence>
<evidence type="ECO:0000313" key="2">
    <source>
        <dbReference type="EMBL" id="HIQ68363.1"/>
    </source>
</evidence>
<feature type="transmembrane region" description="Helical" evidence="1">
    <location>
        <begin position="49"/>
        <end position="72"/>
    </location>
</feature>
<evidence type="ECO:0000256" key="1">
    <source>
        <dbReference type="SAM" id="Phobius"/>
    </source>
</evidence>
<proteinExistence type="predicted"/>
<evidence type="ECO:0000313" key="3">
    <source>
        <dbReference type="Proteomes" id="UP000886796"/>
    </source>
</evidence>
<gene>
    <name evidence="2" type="ORF">IAB74_07650</name>
</gene>
<dbReference type="AlphaFoldDB" id="A0A9D0Z3M2"/>
<reference evidence="2" key="2">
    <citation type="journal article" date="2021" name="PeerJ">
        <title>Extensive microbial diversity within the chicken gut microbiome revealed by metagenomics and culture.</title>
        <authorList>
            <person name="Gilroy R."/>
            <person name="Ravi A."/>
            <person name="Getino M."/>
            <person name="Pursley I."/>
            <person name="Horton D.L."/>
            <person name="Alikhan N.F."/>
            <person name="Baker D."/>
            <person name="Gharbi K."/>
            <person name="Hall N."/>
            <person name="Watson M."/>
            <person name="Adriaenssens E.M."/>
            <person name="Foster-Nyarko E."/>
            <person name="Jarju S."/>
            <person name="Secka A."/>
            <person name="Antonio M."/>
            <person name="Oren A."/>
            <person name="Chaudhuri R.R."/>
            <person name="La Ragione R."/>
            <person name="Hildebrand F."/>
            <person name="Pallen M.J."/>
        </authorList>
    </citation>
    <scope>NUCLEOTIDE SEQUENCE</scope>
    <source>
        <strain evidence="2">13361</strain>
    </source>
</reference>
<feature type="transmembrane region" description="Helical" evidence="1">
    <location>
        <begin position="134"/>
        <end position="155"/>
    </location>
</feature>
<keyword evidence="1" id="KW-0812">Transmembrane</keyword>
<feature type="transmembrane region" description="Helical" evidence="1">
    <location>
        <begin position="105"/>
        <end position="127"/>
    </location>
</feature>
<comment type="caution">
    <text evidence="2">The sequence shown here is derived from an EMBL/GenBank/DDBJ whole genome shotgun (WGS) entry which is preliminary data.</text>
</comment>
<keyword evidence="1" id="KW-0472">Membrane</keyword>
<feature type="transmembrane region" description="Helical" evidence="1">
    <location>
        <begin position="167"/>
        <end position="184"/>
    </location>
</feature>
<reference evidence="2" key="1">
    <citation type="submission" date="2020-10" db="EMBL/GenBank/DDBJ databases">
        <authorList>
            <person name="Gilroy R."/>
        </authorList>
    </citation>
    <scope>NUCLEOTIDE SEQUENCE</scope>
    <source>
        <strain evidence="2">13361</strain>
    </source>
</reference>
<dbReference type="EMBL" id="DVFK01000107">
    <property type="protein sequence ID" value="HIQ68363.1"/>
    <property type="molecule type" value="Genomic_DNA"/>
</dbReference>
<dbReference type="Proteomes" id="UP000886796">
    <property type="component" value="Unassembled WGS sequence"/>
</dbReference>
<keyword evidence="1" id="KW-1133">Transmembrane helix</keyword>
<name>A0A9D0Z3M2_9FIRM</name>
<organism evidence="2 3">
    <name type="scientific">Candidatus Faecousia excrementigallinarum</name>
    <dbReference type="NCBI Taxonomy" id="2840806"/>
    <lineage>
        <taxon>Bacteria</taxon>
        <taxon>Bacillati</taxon>
        <taxon>Bacillota</taxon>
        <taxon>Clostridia</taxon>
        <taxon>Eubacteriales</taxon>
        <taxon>Oscillospiraceae</taxon>
        <taxon>Faecousia</taxon>
    </lineage>
</organism>
<feature type="transmembrane region" description="Helical" evidence="1">
    <location>
        <begin position="79"/>
        <end position="99"/>
    </location>
</feature>